<gene>
    <name evidence="4" type="ORF">E3202_08330</name>
</gene>
<feature type="transmembrane region" description="Helical" evidence="3">
    <location>
        <begin position="387"/>
        <end position="406"/>
    </location>
</feature>
<keyword evidence="5" id="KW-1185">Reference proteome</keyword>
<feature type="transmembrane region" description="Helical" evidence="3">
    <location>
        <begin position="453"/>
        <end position="476"/>
    </location>
</feature>
<dbReference type="GO" id="GO:0042910">
    <property type="term" value="F:xenobiotic transmembrane transporter activity"/>
    <property type="evidence" value="ECO:0007669"/>
    <property type="project" value="InterPro"/>
</dbReference>
<evidence type="ECO:0000256" key="2">
    <source>
        <dbReference type="SAM" id="MobiDB-lite"/>
    </source>
</evidence>
<feature type="transmembrane region" description="Helical" evidence="3">
    <location>
        <begin position="351"/>
        <end position="375"/>
    </location>
</feature>
<evidence type="ECO:0000313" key="5">
    <source>
        <dbReference type="Proteomes" id="UP000315037"/>
    </source>
</evidence>
<dbReference type="Pfam" id="PF01554">
    <property type="entry name" value="MatE"/>
    <property type="match status" value="2"/>
</dbReference>
<feature type="transmembrane region" description="Helical" evidence="3">
    <location>
        <begin position="273"/>
        <end position="291"/>
    </location>
</feature>
<dbReference type="InterPro" id="IPR050222">
    <property type="entry name" value="MATE_MdtK"/>
</dbReference>
<keyword evidence="3" id="KW-1133">Transmembrane helix</keyword>
<feature type="transmembrane region" description="Helical" evidence="3">
    <location>
        <begin position="86"/>
        <end position="105"/>
    </location>
</feature>
<keyword evidence="1" id="KW-0813">Transport</keyword>
<dbReference type="AlphaFoldDB" id="A0A506UM96"/>
<sequence>MTSDKDSSPQPVSALSETATPEPSATGLQPGRAGTGFAAHAAALVRVGLPLALSQLSEMSMGVTDTALLGGLGVEALAVGGLSNNFFMTTMVIFQCVLGGVGVLLAHSRGAADHGKDVLHDGRSVLSAGLALALMAFVPCFILLLFAGKLFACLHEPATVVTQGTKFIHILLLSLLPDLTLIGLCRVTLPALGAQRILLWTMPAMAICNGLLNATLIQGWFGLPPLGLYGSALATTITGWTIGIVLVGLCWLWPSVRAVMALVRVRWPVLKELLRLGLPMMASAASEILLFQITTLQAGELGTQSLAAHQVALQTASLLFMVCLAIGQAANIRVAYWRGAGKMVQAGRTAVTALALVLVWTCLTGLILFIMPQAVARLYFWGNAASSPTFAVAVSLLRIAGIFQIVDGLQTVCGGALRGCGDVNGPMLIGIGTYGVGGIGLGTWLAFHCHYGVRGLWIGLAVGLGLTSIALAIRLWRVFKRLIREEAVHDARELAERQARAA</sequence>
<dbReference type="NCBIfam" id="TIGR00797">
    <property type="entry name" value="matE"/>
    <property type="match status" value="1"/>
</dbReference>
<protein>
    <submittedName>
        <fullName evidence="4">MATE family efflux transporter</fullName>
    </submittedName>
</protein>
<evidence type="ECO:0000256" key="3">
    <source>
        <dbReference type="SAM" id="Phobius"/>
    </source>
</evidence>
<dbReference type="GO" id="GO:0005886">
    <property type="term" value="C:plasma membrane"/>
    <property type="evidence" value="ECO:0007669"/>
    <property type="project" value="TreeGrafter"/>
</dbReference>
<keyword evidence="3" id="KW-0472">Membrane</keyword>
<accession>A0A506UM96</accession>
<organism evidence="4 5">
    <name type="scientific">Oecophyllibacter saccharovorans</name>
    <dbReference type="NCBI Taxonomy" id="2558360"/>
    <lineage>
        <taxon>Bacteria</taxon>
        <taxon>Pseudomonadati</taxon>
        <taxon>Pseudomonadota</taxon>
        <taxon>Alphaproteobacteria</taxon>
        <taxon>Acetobacterales</taxon>
        <taxon>Acetobacteraceae</taxon>
        <taxon>Oecophyllibacter</taxon>
    </lineage>
</organism>
<dbReference type="RefSeq" id="WP_165601051.1">
    <property type="nucleotide sequence ID" value="NZ_SORZ01000002.1"/>
</dbReference>
<comment type="caution">
    <text evidence="4">The sequence shown here is derived from an EMBL/GenBank/DDBJ whole genome shotgun (WGS) entry which is preliminary data.</text>
</comment>
<dbReference type="PANTHER" id="PTHR43298">
    <property type="entry name" value="MULTIDRUG RESISTANCE PROTEIN NORM-RELATED"/>
    <property type="match status" value="1"/>
</dbReference>
<feature type="transmembrane region" description="Helical" evidence="3">
    <location>
        <begin position="227"/>
        <end position="252"/>
    </location>
</feature>
<feature type="transmembrane region" description="Helical" evidence="3">
    <location>
        <begin position="167"/>
        <end position="185"/>
    </location>
</feature>
<evidence type="ECO:0000313" key="4">
    <source>
        <dbReference type="EMBL" id="TPW34474.1"/>
    </source>
</evidence>
<dbReference type="PANTHER" id="PTHR43298:SF2">
    <property type="entry name" value="FMN_FAD EXPORTER YEEO-RELATED"/>
    <property type="match status" value="1"/>
</dbReference>
<feature type="transmembrane region" description="Helical" evidence="3">
    <location>
        <begin position="311"/>
        <end position="330"/>
    </location>
</feature>
<dbReference type="Proteomes" id="UP000315037">
    <property type="component" value="Unassembled WGS sequence"/>
</dbReference>
<evidence type="ECO:0000256" key="1">
    <source>
        <dbReference type="ARBA" id="ARBA00022448"/>
    </source>
</evidence>
<dbReference type="EMBL" id="SORZ01000002">
    <property type="protein sequence ID" value="TPW34474.1"/>
    <property type="molecule type" value="Genomic_DNA"/>
</dbReference>
<feature type="compositionally biased region" description="Polar residues" evidence="2">
    <location>
        <begin position="8"/>
        <end position="27"/>
    </location>
</feature>
<feature type="transmembrane region" description="Helical" evidence="3">
    <location>
        <begin position="197"/>
        <end position="221"/>
    </location>
</feature>
<feature type="transmembrane region" description="Helical" evidence="3">
    <location>
        <begin position="125"/>
        <end position="147"/>
    </location>
</feature>
<feature type="transmembrane region" description="Helical" evidence="3">
    <location>
        <begin position="427"/>
        <end position="447"/>
    </location>
</feature>
<keyword evidence="3" id="KW-0812">Transmembrane</keyword>
<feature type="region of interest" description="Disordered" evidence="2">
    <location>
        <begin position="1"/>
        <end position="31"/>
    </location>
</feature>
<reference evidence="4 5" key="1">
    <citation type="submission" date="2019-03" db="EMBL/GenBank/DDBJ databases">
        <title>The complete genome sequence of Neokomagataea sp. Jb2 NBRC113641.</title>
        <authorList>
            <person name="Chua K.-O."/>
            <person name="Chan K.-G."/>
            <person name="See-Too W.-S."/>
        </authorList>
    </citation>
    <scope>NUCLEOTIDE SEQUENCE [LARGE SCALE GENOMIC DNA]</scope>
    <source>
        <strain evidence="4 5">Jb2</strain>
    </source>
</reference>
<dbReference type="GO" id="GO:0015297">
    <property type="term" value="F:antiporter activity"/>
    <property type="evidence" value="ECO:0007669"/>
    <property type="project" value="InterPro"/>
</dbReference>
<dbReference type="InterPro" id="IPR002528">
    <property type="entry name" value="MATE_fam"/>
</dbReference>
<proteinExistence type="predicted"/>
<name>A0A506UM96_9PROT</name>
<dbReference type="CDD" id="cd13131">
    <property type="entry name" value="MATE_NorM_like"/>
    <property type="match status" value="1"/>
</dbReference>